<feature type="compositionally biased region" description="Low complexity" evidence="1">
    <location>
        <begin position="524"/>
        <end position="541"/>
    </location>
</feature>
<name>Q23KI9_TETTS</name>
<reference evidence="4" key="1">
    <citation type="journal article" date="2006" name="PLoS Biol.">
        <title>Macronuclear genome sequence of the ciliate Tetrahymena thermophila, a model eukaryote.</title>
        <authorList>
            <person name="Eisen J.A."/>
            <person name="Coyne R.S."/>
            <person name="Wu M."/>
            <person name="Wu D."/>
            <person name="Thiagarajan M."/>
            <person name="Wortman J.R."/>
            <person name="Badger J.H."/>
            <person name="Ren Q."/>
            <person name="Amedeo P."/>
            <person name="Jones K.M."/>
            <person name="Tallon L.J."/>
            <person name="Delcher A.L."/>
            <person name="Salzberg S.L."/>
            <person name="Silva J.C."/>
            <person name="Haas B.J."/>
            <person name="Majoros W.H."/>
            <person name="Farzad M."/>
            <person name="Carlton J.M."/>
            <person name="Smith R.K. Jr."/>
            <person name="Garg J."/>
            <person name="Pearlman R.E."/>
            <person name="Karrer K.M."/>
            <person name="Sun L."/>
            <person name="Manning G."/>
            <person name="Elde N.C."/>
            <person name="Turkewitz A.P."/>
            <person name="Asai D.J."/>
            <person name="Wilkes D.E."/>
            <person name="Wang Y."/>
            <person name="Cai H."/>
            <person name="Collins K."/>
            <person name="Stewart B.A."/>
            <person name="Lee S.R."/>
            <person name="Wilamowska K."/>
            <person name="Weinberg Z."/>
            <person name="Ruzzo W.L."/>
            <person name="Wloga D."/>
            <person name="Gaertig J."/>
            <person name="Frankel J."/>
            <person name="Tsao C.-C."/>
            <person name="Gorovsky M.A."/>
            <person name="Keeling P.J."/>
            <person name="Waller R.F."/>
            <person name="Patron N.J."/>
            <person name="Cherry J.M."/>
            <person name="Stover N.A."/>
            <person name="Krieger C.J."/>
            <person name="del Toro C."/>
            <person name="Ryder H.F."/>
            <person name="Williamson S.C."/>
            <person name="Barbeau R.A."/>
            <person name="Hamilton E.P."/>
            <person name="Orias E."/>
        </authorList>
    </citation>
    <scope>NUCLEOTIDE SEQUENCE [LARGE SCALE GENOMIC DNA]</scope>
    <source>
        <strain evidence="4">SB210</strain>
    </source>
</reference>
<evidence type="ECO:0000313" key="3">
    <source>
        <dbReference type="EMBL" id="EAR96854.2"/>
    </source>
</evidence>
<feature type="domain" description="FCP1 homology" evidence="2">
    <location>
        <begin position="984"/>
        <end position="1128"/>
    </location>
</feature>
<feature type="region of interest" description="Disordered" evidence="1">
    <location>
        <begin position="183"/>
        <end position="221"/>
    </location>
</feature>
<dbReference type="KEGG" id="tet:TTHERM_00193460"/>
<dbReference type="AlphaFoldDB" id="Q23KI9"/>
<dbReference type="CDD" id="cd07521">
    <property type="entry name" value="HAD_FCP1-like"/>
    <property type="match status" value="1"/>
</dbReference>
<dbReference type="InterPro" id="IPR050365">
    <property type="entry name" value="TIM50"/>
</dbReference>
<feature type="region of interest" description="Disordered" evidence="1">
    <location>
        <begin position="907"/>
        <end position="979"/>
    </location>
</feature>
<dbReference type="PROSITE" id="PS50969">
    <property type="entry name" value="FCP1"/>
    <property type="match status" value="1"/>
</dbReference>
<dbReference type="OrthoDB" id="287041at2759"/>
<dbReference type="Proteomes" id="UP000009168">
    <property type="component" value="Unassembled WGS sequence"/>
</dbReference>
<gene>
    <name evidence="3" type="ORF">TTHERM_00193460</name>
</gene>
<dbReference type="FunFam" id="3.40.50.1000:FF:000184">
    <property type="entry name" value="Uncharacterized protein"/>
    <property type="match status" value="1"/>
</dbReference>
<accession>Q23KI9</accession>
<feature type="compositionally biased region" description="Low complexity" evidence="1">
    <location>
        <begin position="930"/>
        <end position="941"/>
    </location>
</feature>
<dbReference type="Gene3D" id="3.40.50.1000">
    <property type="entry name" value="HAD superfamily/HAD-like"/>
    <property type="match status" value="1"/>
</dbReference>
<dbReference type="InParanoid" id="Q23KI9"/>
<feature type="region of interest" description="Disordered" evidence="1">
    <location>
        <begin position="510"/>
        <end position="541"/>
    </location>
</feature>
<dbReference type="InterPro" id="IPR036412">
    <property type="entry name" value="HAD-like_sf"/>
</dbReference>
<dbReference type="InterPro" id="IPR004274">
    <property type="entry name" value="FCP1_dom"/>
</dbReference>
<dbReference type="Pfam" id="PF03031">
    <property type="entry name" value="NIF"/>
    <property type="match status" value="1"/>
</dbReference>
<feature type="compositionally biased region" description="Low complexity" evidence="1">
    <location>
        <begin position="78"/>
        <end position="95"/>
    </location>
</feature>
<feature type="region of interest" description="Disordered" evidence="1">
    <location>
        <begin position="867"/>
        <end position="886"/>
    </location>
</feature>
<dbReference type="eggNOG" id="KOG1605">
    <property type="taxonomic scope" value="Eukaryota"/>
</dbReference>
<dbReference type="SMART" id="SM00577">
    <property type="entry name" value="CPDc"/>
    <property type="match status" value="1"/>
</dbReference>
<feature type="compositionally biased region" description="Polar residues" evidence="1">
    <location>
        <begin position="204"/>
        <end position="217"/>
    </location>
</feature>
<dbReference type="GeneID" id="7845966"/>
<dbReference type="EMBL" id="GG662673">
    <property type="protein sequence ID" value="EAR96854.2"/>
    <property type="molecule type" value="Genomic_DNA"/>
</dbReference>
<dbReference type="HOGENOM" id="CLU_249374_0_0_1"/>
<dbReference type="STRING" id="312017.Q23KI9"/>
<evidence type="ECO:0000256" key="1">
    <source>
        <dbReference type="SAM" id="MobiDB-lite"/>
    </source>
</evidence>
<keyword evidence="4" id="KW-1185">Reference proteome</keyword>
<evidence type="ECO:0000259" key="2">
    <source>
        <dbReference type="PROSITE" id="PS50969"/>
    </source>
</evidence>
<dbReference type="PANTHER" id="PTHR12210">
    <property type="entry name" value="DULLARD PROTEIN PHOSPHATASE"/>
    <property type="match status" value="1"/>
</dbReference>
<evidence type="ECO:0000313" key="4">
    <source>
        <dbReference type="Proteomes" id="UP000009168"/>
    </source>
</evidence>
<feature type="compositionally biased region" description="Basic and acidic residues" evidence="1">
    <location>
        <begin position="942"/>
        <end position="959"/>
    </location>
</feature>
<protein>
    <submittedName>
        <fullName evidence="3">NLI interacting factor-like phosphatase</fullName>
    </submittedName>
</protein>
<feature type="compositionally biased region" description="Polar residues" evidence="1">
    <location>
        <begin position="367"/>
        <end position="390"/>
    </location>
</feature>
<dbReference type="InterPro" id="IPR023214">
    <property type="entry name" value="HAD_sf"/>
</dbReference>
<dbReference type="RefSeq" id="XP_001017099.2">
    <property type="nucleotide sequence ID" value="XM_001017099.2"/>
</dbReference>
<feature type="compositionally biased region" description="Polar residues" evidence="1">
    <location>
        <begin position="183"/>
        <end position="195"/>
    </location>
</feature>
<organism evidence="3 4">
    <name type="scientific">Tetrahymena thermophila (strain SB210)</name>
    <dbReference type="NCBI Taxonomy" id="312017"/>
    <lineage>
        <taxon>Eukaryota</taxon>
        <taxon>Sar</taxon>
        <taxon>Alveolata</taxon>
        <taxon>Ciliophora</taxon>
        <taxon>Intramacronucleata</taxon>
        <taxon>Oligohymenophorea</taxon>
        <taxon>Hymenostomatida</taxon>
        <taxon>Tetrahymenina</taxon>
        <taxon>Tetrahymenidae</taxon>
        <taxon>Tetrahymena</taxon>
    </lineage>
</organism>
<dbReference type="SUPFAM" id="SSF56784">
    <property type="entry name" value="HAD-like"/>
    <property type="match status" value="1"/>
</dbReference>
<feature type="compositionally biased region" description="Acidic residues" evidence="1">
    <location>
        <begin position="911"/>
        <end position="929"/>
    </location>
</feature>
<feature type="region of interest" description="Disordered" evidence="1">
    <location>
        <begin position="66"/>
        <end position="95"/>
    </location>
</feature>
<feature type="region of interest" description="Disordered" evidence="1">
    <location>
        <begin position="367"/>
        <end position="392"/>
    </location>
</feature>
<proteinExistence type="predicted"/>
<sequence>MVPITSFIFQEGNKSLRSDLVQDSKISRVFSPKKTSRQLNDNYNMYDQNGHKKQFAVNEQRQNFQAGKSLDRNLKPLGQSNRKNNNSQNQNGQNQQTVLRQYELNYQRLLKYKQFLEEKAREEIERQNDVQNVIVVNKKNPEERFEIPPRYIQISRERSEDRRYNQMNDSQYMNSSLKQSKYQNQYTSPRIQSPKSPYKRHLELSQQMPTQRGLSSLDNRKTPPYTYRQNVQKVMVQAQQSKTLEEDVNVVQSNYSTKLNQLMPKIAPKKMIEELSSSSPSNNNNQFRQTNSSKKYYQTQNFEFVMEESLNTTTIHGTKQINKINIFNNQISKTFYKPKQQIQLDNFMKDMQEQSLGLKKTDLLFDNNNQSSKNKSLIQNRTPSNQYQNESKGEVIKSFKSATPNNLEASNRQNIRVSQINRVGLRELVRPYARPPNIVYDQSELLSLSRNQSPDDFSQQQYQKINGQNNQFNMKNEKAIEESKIVQQNQNGELQNDKLISQNIQNQITNNTNNYPLESHQKVNTNSNNNNQNNNNQSSLQTSGHVFSEKQFNLQIRESKIPLLKNLLNSDGAFIQTPVTPFGNNEVYDAQYHEKKMEYNLKQNLIINQDQKNGLIISNMQDGERKINNLKIKSKENRFNYGILEIGSLSTNFDIAIQNVKMESLFMVEEYTFDVLKFIKENFKVRKICKLYLKNTNDNNYKIIEGIFKDKKILLNYKRMIIFERIVILTLILFSYTPQQPMPLDIQVLLKNLCYYIHNNATLLIELLLDIFTQTKNLHPNWEKLTEIFHLRLKKQNTADKNEIVDLIIQNNSQIETLFTQLKQKYNYEFMLHISKYKDEALQVDNLADSLNMLQVKSQEILTTVNETKKSQQKTDYIKQDDEENQNNFNNIEDYIKYEQKNKIIYSNDYQIDDDEEGEEEDDSEEEEQYQSSIASQSSSGKIEKERTEKDSQNEQNSKEKKKTKSQSQRKGTSVKEPYLPPINTKYKYTLVLDLDETLVHYHEMEDQTGGEFLIRPFAEQFLYDMSKYYEIVIFTAAVKEYADWILDIIDKDKNISYKLYRQHTVFDGQYNLKDLSKLGRNISKTIIIDNLPENFSKQPENGIFIQSWFGEKDDKALFDLSPLLRQIVEKESPDVRIALRKFSDQIEENMRNGIQYPHLNLIL</sequence>